<evidence type="ECO:0000313" key="1">
    <source>
        <dbReference type="EMBL" id="KAF2125085.1"/>
    </source>
</evidence>
<dbReference type="RefSeq" id="XP_033519478.1">
    <property type="nucleotide sequence ID" value="XM_033661972.1"/>
</dbReference>
<keyword evidence="2" id="KW-1185">Reference proteome</keyword>
<reference evidence="1" key="1">
    <citation type="journal article" date="2020" name="Stud. Mycol.">
        <title>101 Dothideomycetes genomes: a test case for predicting lifestyles and emergence of pathogens.</title>
        <authorList>
            <person name="Haridas S."/>
            <person name="Albert R."/>
            <person name="Binder M."/>
            <person name="Bloem J."/>
            <person name="Labutti K."/>
            <person name="Salamov A."/>
            <person name="Andreopoulos B."/>
            <person name="Baker S."/>
            <person name="Barry K."/>
            <person name="Bills G."/>
            <person name="Bluhm B."/>
            <person name="Cannon C."/>
            <person name="Castanera R."/>
            <person name="Culley D."/>
            <person name="Daum C."/>
            <person name="Ezra D."/>
            <person name="Gonzalez J."/>
            <person name="Henrissat B."/>
            <person name="Kuo A."/>
            <person name="Liang C."/>
            <person name="Lipzen A."/>
            <person name="Lutzoni F."/>
            <person name="Magnuson J."/>
            <person name="Mondo S."/>
            <person name="Nolan M."/>
            <person name="Ohm R."/>
            <person name="Pangilinan J."/>
            <person name="Park H.-J."/>
            <person name="Ramirez L."/>
            <person name="Alfaro M."/>
            <person name="Sun H."/>
            <person name="Tritt A."/>
            <person name="Yoshinaga Y."/>
            <person name="Zwiers L.-H."/>
            <person name="Turgeon B."/>
            <person name="Goodwin S."/>
            <person name="Spatafora J."/>
            <person name="Crous P."/>
            <person name="Grigoriev I."/>
        </authorList>
    </citation>
    <scope>NUCLEOTIDE SEQUENCE</scope>
    <source>
        <strain evidence="1">CBS 119687</strain>
    </source>
</reference>
<organism evidence="1 2">
    <name type="scientific">Dothidotthia symphoricarpi CBS 119687</name>
    <dbReference type="NCBI Taxonomy" id="1392245"/>
    <lineage>
        <taxon>Eukaryota</taxon>
        <taxon>Fungi</taxon>
        <taxon>Dikarya</taxon>
        <taxon>Ascomycota</taxon>
        <taxon>Pezizomycotina</taxon>
        <taxon>Dothideomycetes</taxon>
        <taxon>Pleosporomycetidae</taxon>
        <taxon>Pleosporales</taxon>
        <taxon>Dothidotthiaceae</taxon>
        <taxon>Dothidotthia</taxon>
    </lineage>
</organism>
<protein>
    <submittedName>
        <fullName evidence="1">Uncharacterized protein</fullName>
    </submittedName>
</protein>
<gene>
    <name evidence="1" type="ORF">P153DRAFT_120294</name>
</gene>
<dbReference type="Proteomes" id="UP000799771">
    <property type="component" value="Unassembled WGS sequence"/>
</dbReference>
<dbReference type="AlphaFoldDB" id="A0A6A6A1L5"/>
<name>A0A6A6A1L5_9PLEO</name>
<evidence type="ECO:0000313" key="2">
    <source>
        <dbReference type="Proteomes" id="UP000799771"/>
    </source>
</evidence>
<accession>A0A6A6A1L5</accession>
<dbReference type="OrthoDB" id="3946340at2759"/>
<dbReference type="EMBL" id="ML977517">
    <property type="protein sequence ID" value="KAF2125085.1"/>
    <property type="molecule type" value="Genomic_DNA"/>
</dbReference>
<proteinExistence type="predicted"/>
<sequence>MDISRVIRITTSRRNVFMTLHRAKATDLRGFRWLIQYGSTEFWYEKPTRALLKHFHSLEASGCETQDLLPLFNARPIGLETPRVWASAALTTPTDDDVETCTAGHAADARISESCQQCVNDRAEALDNTSLVYCLVLSTCQASDPYVHGAHFNGRQIYKLVKCGSREAAVAEAFYAAGVNGWSVVFSCVMRFGEDVFSTTGTTEKVDELWTLTKDNEIGVADGSVRIFY</sequence>
<dbReference type="GeneID" id="54402404"/>